<proteinExistence type="predicted"/>
<feature type="transmembrane region" description="Helical" evidence="1">
    <location>
        <begin position="44"/>
        <end position="63"/>
    </location>
</feature>
<accession>A0AAU7JM24</accession>
<sequence length="154" mass="15045">MTMLICAFAMGVVAGLRTMTAPAAVSWAARLGALPVGDTGLAVLGYAWTPWILTLLALGEYVADQWPSTPSRTVPVQFAGRVLSGAFCGAAIGAASASMAAGAAAGAVGAVVGTLGGRAARGRLASAFGRDRPAAFIEDGVAVGAAALIVGALA</sequence>
<dbReference type="RefSeq" id="WP_406858125.1">
    <property type="nucleotide sequence ID" value="NZ_CP157484.1"/>
</dbReference>
<keyword evidence="1" id="KW-1133">Transmembrane helix</keyword>
<dbReference type="AlphaFoldDB" id="A0AAU7JM24"/>
<evidence type="ECO:0000313" key="2">
    <source>
        <dbReference type="EMBL" id="XBO41275.1"/>
    </source>
</evidence>
<evidence type="ECO:0000256" key="1">
    <source>
        <dbReference type="SAM" id="Phobius"/>
    </source>
</evidence>
<keyword evidence="1" id="KW-0472">Membrane</keyword>
<name>A0AAU7JM24_9HYPH</name>
<gene>
    <name evidence="2" type="ORF">ABEG18_11115</name>
</gene>
<organism evidence="2">
    <name type="scientific">Alsobacter sp. KACC 23698</name>
    <dbReference type="NCBI Taxonomy" id="3149229"/>
    <lineage>
        <taxon>Bacteria</taxon>
        <taxon>Pseudomonadati</taxon>
        <taxon>Pseudomonadota</taxon>
        <taxon>Alphaproteobacteria</taxon>
        <taxon>Hyphomicrobiales</taxon>
        <taxon>Alsobacteraceae</taxon>
        <taxon>Alsobacter</taxon>
    </lineage>
</organism>
<protein>
    <submittedName>
        <fullName evidence="2">DUF4126 domain-containing protein</fullName>
    </submittedName>
</protein>
<reference evidence="2" key="1">
    <citation type="submission" date="2024-05" db="EMBL/GenBank/DDBJ databases">
        <authorList>
            <person name="Kim S."/>
            <person name="Heo J."/>
            <person name="Choi H."/>
            <person name="Choi Y."/>
            <person name="Kwon S.-W."/>
            <person name="Kim Y."/>
        </authorList>
    </citation>
    <scope>NUCLEOTIDE SEQUENCE</scope>
    <source>
        <strain evidence="2">KACC 23698</strain>
    </source>
</reference>
<keyword evidence="1" id="KW-0812">Transmembrane</keyword>
<dbReference type="EMBL" id="CP157484">
    <property type="protein sequence ID" value="XBO41275.1"/>
    <property type="molecule type" value="Genomic_DNA"/>
</dbReference>